<evidence type="ECO:0000256" key="1">
    <source>
        <dbReference type="SAM" id="Phobius"/>
    </source>
</evidence>
<feature type="transmembrane region" description="Helical" evidence="1">
    <location>
        <begin position="27"/>
        <end position="46"/>
    </location>
</feature>
<proteinExistence type="predicted"/>
<dbReference type="Proteomes" id="UP000381693">
    <property type="component" value="Unassembled WGS sequence"/>
</dbReference>
<dbReference type="RefSeq" id="WP_142526047.1">
    <property type="nucleotide sequence ID" value="NZ_CABFUZ020000257.1"/>
</dbReference>
<organism evidence="2 3">
    <name type="scientific">Methylacidimicrobium cyclopophantes</name>
    <dbReference type="NCBI Taxonomy" id="1041766"/>
    <lineage>
        <taxon>Bacteria</taxon>
        <taxon>Pseudomonadati</taxon>
        <taxon>Verrucomicrobiota</taxon>
        <taxon>Methylacidimicrobium</taxon>
    </lineage>
</organism>
<keyword evidence="1" id="KW-1133">Transmembrane helix</keyword>
<gene>
    <name evidence="2" type="ORF">MAMC_02176</name>
</gene>
<dbReference type="OrthoDB" id="199213at2"/>
<reference evidence="2" key="1">
    <citation type="submission" date="2019-09" db="EMBL/GenBank/DDBJ databases">
        <authorList>
            <person name="Cremers G."/>
        </authorList>
    </citation>
    <scope>NUCLEOTIDE SEQUENCE [LARGE SCALE GENOMIC DNA]</scope>
    <source>
        <strain evidence="2">3B</strain>
    </source>
</reference>
<sequence length="80" mass="8713">MTHSLLTHPAAAAPTGAQPELADWEAALFLPLLGAVVLGAFVWAGYRFLRREKEAPPAYAEFLEQDVAEEVDAEFEEGGR</sequence>
<evidence type="ECO:0000313" key="2">
    <source>
        <dbReference type="EMBL" id="VVM08461.1"/>
    </source>
</evidence>
<dbReference type="AlphaFoldDB" id="A0A5E6MQM2"/>
<protein>
    <submittedName>
        <fullName evidence="2">Uncharacterized protein</fullName>
    </submittedName>
</protein>
<name>A0A5E6MQM2_9BACT</name>
<comment type="caution">
    <text evidence="2">The sequence shown here is derived from an EMBL/GenBank/DDBJ whole genome shotgun (WGS) entry which is preliminary data.</text>
</comment>
<evidence type="ECO:0000313" key="3">
    <source>
        <dbReference type="Proteomes" id="UP000381693"/>
    </source>
</evidence>
<accession>A0A5E6MQM2</accession>
<keyword evidence="1" id="KW-0472">Membrane</keyword>
<keyword evidence="1" id="KW-0812">Transmembrane</keyword>
<dbReference type="EMBL" id="CABFUZ020000257">
    <property type="protein sequence ID" value="VVM08461.1"/>
    <property type="molecule type" value="Genomic_DNA"/>
</dbReference>
<keyword evidence="3" id="KW-1185">Reference proteome</keyword>